<comment type="caution">
    <text evidence="6">The sequence shown here is derived from an EMBL/GenBank/DDBJ whole genome shotgun (WGS) entry which is preliminary data.</text>
</comment>
<comment type="similarity">
    <text evidence="1">Belongs to the TRAFAC class translation factor GTPase superfamily. Classic translation factor GTPase family. EF-Tu/EF-1A subfamily.</text>
</comment>
<name>A0ABP0IM82_9DINO</name>
<evidence type="ECO:0000313" key="7">
    <source>
        <dbReference type="Proteomes" id="UP001642484"/>
    </source>
</evidence>
<feature type="region of interest" description="Disordered" evidence="4">
    <location>
        <begin position="1"/>
        <end position="79"/>
    </location>
</feature>
<evidence type="ECO:0000256" key="1">
    <source>
        <dbReference type="ARBA" id="ARBA00007249"/>
    </source>
</evidence>
<dbReference type="SUPFAM" id="SSF50447">
    <property type="entry name" value="Translation proteins"/>
    <property type="match status" value="1"/>
</dbReference>
<accession>A0ABP0IM82</accession>
<feature type="domain" description="Tr-type G" evidence="5">
    <location>
        <begin position="102"/>
        <end position="324"/>
    </location>
</feature>
<evidence type="ECO:0000256" key="3">
    <source>
        <dbReference type="ARBA" id="ARBA00023134"/>
    </source>
</evidence>
<sequence length="534" mass="58715">MTRRVRNVDVDDWDDGWGDDSWGGGWGGGWDEGYAKPKPKPKPKANVIPGMAPAKAKSSAKSAPKAKPDAKPKAEAKAEAKAVKETLEAEVELPPEAPQDDRPTISLVVVGHVDAGKSTLMGHLLCLVGQVSSKQLHKFEKESKEMGKASFFYAWVLDEGDDERSRGVTIDVCVKHFSTKSRQFTILDAPGHRDFVPNMVRGAVQADVAILVVDVSHFEAGFDRGGQTKEHLQLIRALGISNVVVAVNKLDTCNWDQKVFEETKRRVNDYMVGPEVGFKQSSVNFVPLSGFSGENMLERKEPKLSWWTGPTLVEALDQLPPPPRPSSTAPLRLCVSDVYRSGANTCLSGKVVSGTISVGQKVVLQPSNEQTVVKSLQMRDAPARSARAGDHLDSVLVPVEPQFASIGGVISDRSTVPVSDTLQVQILVFETEVPLMRGAQLMCYLHTETLTATLVRLEKLIVKGETQDRRPKCLVKGNNAIVWLQLNEKVCVEPKSQSSAMTPLSRFVLRDRGRTVLISRHQSKQFEHEHFPKH</sequence>
<dbReference type="Gene3D" id="2.40.30.10">
    <property type="entry name" value="Translation factors"/>
    <property type="match status" value="2"/>
</dbReference>
<gene>
    <name evidence="6" type="ORF">CCMP2556_LOCUS7383</name>
</gene>
<dbReference type="SUPFAM" id="SSF50465">
    <property type="entry name" value="EF-Tu/eEF-1alpha/eIF2-gamma C-terminal domain"/>
    <property type="match status" value="1"/>
</dbReference>
<feature type="compositionally biased region" description="Low complexity" evidence="4">
    <location>
        <begin position="52"/>
        <end position="65"/>
    </location>
</feature>
<dbReference type="InterPro" id="IPR009001">
    <property type="entry name" value="Transl_elong_EF1A/Init_IF2_C"/>
</dbReference>
<keyword evidence="3" id="KW-0342">GTP-binding</keyword>
<dbReference type="InterPro" id="IPR027417">
    <property type="entry name" value="P-loop_NTPase"/>
</dbReference>
<dbReference type="Pfam" id="PF03144">
    <property type="entry name" value="GTP_EFTU_D2"/>
    <property type="match status" value="1"/>
</dbReference>
<evidence type="ECO:0000259" key="5">
    <source>
        <dbReference type="PROSITE" id="PS51722"/>
    </source>
</evidence>
<keyword evidence="7" id="KW-1185">Reference proteome</keyword>
<dbReference type="InterPro" id="IPR000795">
    <property type="entry name" value="T_Tr_GTP-bd_dom"/>
</dbReference>
<dbReference type="CDD" id="cd16267">
    <property type="entry name" value="HBS1-like_II"/>
    <property type="match status" value="1"/>
</dbReference>
<dbReference type="SUPFAM" id="SSF52540">
    <property type="entry name" value="P-loop containing nucleoside triphosphate hydrolases"/>
    <property type="match status" value="1"/>
</dbReference>
<dbReference type="PRINTS" id="PR00315">
    <property type="entry name" value="ELONGATNFCT"/>
</dbReference>
<dbReference type="PROSITE" id="PS51722">
    <property type="entry name" value="G_TR_2"/>
    <property type="match status" value="1"/>
</dbReference>
<dbReference type="CDD" id="cd01883">
    <property type="entry name" value="EF1_alpha"/>
    <property type="match status" value="1"/>
</dbReference>
<dbReference type="Gene3D" id="3.40.50.300">
    <property type="entry name" value="P-loop containing nucleotide triphosphate hydrolases"/>
    <property type="match status" value="1"/>
</dbReference>
<dbReference type="EMBL" id="CAXAMN010003280">
    <property type="protein sequence ID" value="CAK9003710.1"/>
    <property type="molecule type" value="Genomic_DNA"/>
</dbReference>
<keyword evidence="2" id="KW-0547">Nucleotide-binding</keyword>
<evidence type="ECO:0000256" key="4">
    <source>
        <dbReference type="SAM" id="MobiDB-lite"/>
    </source>
</evidence>
<protein>
    <recommendedName>
        <fullName evidence="5">Tr-type G domain-containing protein</fullName>
    </recommendedName>
</protein>
<dbReference type="PANTHER" id="PTHR23115">
    <property type="entry name" value="TRANSLATION FACTOR"/>
    <property type="match status" value="1"/>
</dbReference>
<dbReference type="InterPro" id="IPR054696">
    <property type="entry name" value="GTP-eEF1A_C"/>
</dbReference>
<evidence type="ECO:0000256" key="2">
    <source>
        <dbReference type="ARBA" id="ARBA00022741"/>
    </source>
</evidence>
<dbReference type="InterPro" id="IPR050100">
    <property type="entry name" value="TRAFAC_GTPase_members"/>
</dbReference>
<organism evidence="6 7">
    <name type="scientific">Durusdinium trenchii</name>
    <dbReference type="NCBI Taxonomy" id="1381693"/>
    <lineage>
        <taxon>Eukaryota</taxon>
        <taxon>Sar</taxon>
        <taxon>Alveolata</taxon>
        <taxon>Dinophyceae</taxon>
        <taxon>Suessiales</taxon>
        <taxon>Symbiodiniaceae</taxon>
        <taxon>Durusdinium</taxon>
    </lineage>
</organism>
<feature type="compositionally biased region" description="Basic and acidic residues" evidence="4">
    <location>
        <begin position="66"/>
        <end position="79"/>
    </location>
</feature>
<dbReference type="Pfam" id="PF00009">
    <property type="entry name" value="GTP_EFTU"/>
    <property type="match status" value="1"/>
</dbReference>
<dbReference type="InterPro" id="IPR004161">
    <property type="entry name" value="EFTu-like_2"/>
</dbReference>
<evidence type="ECO:0000313" key="6">
    <source>
        <dbReference type="EMBL" id="CAK9003710.1"/>
    </source>
</evidence>
<reference evidence="6 7" key="1">
    <citation type="submission" date="2024-02" db="EMBL/GenBank/DDBJ databases">
        <authorList>
            <person name="Chen Y."/>
            <person name="Shah S."/>
            <person name="Dougan E. K."/>
            <person name="Thang M."/>
            <person name="Chan C."/>
        </authorList>
    </citation>
    <scope>NUCLEOTIDE SEQUENCE [LARGE SCALE GENOMIC DNA]</scope>
</reference>
<feature type="compositionally biased region" description="Gly residues" evidence="4">
    <location>
        <begin position="21"/>
        <end position="31"/>
    </location>
</feature>
<proteinExistence type="inferred from homology"/>
<dbReference type="InterPro" id="IPR009000">
    <property type="entry name" value="Transl_B-barrel_sf"/>
</dbReference>
<dbReference type="Proteomes" id="UP001642484">
    <property type="component" value="Unassembled WGS sequence"/>
</dbReference>
<dbReference type="Pfam" id="PF22594">
    <property type="entry name" value="GTP-eEF1A_C"/>
    <property type="match status" value="1"/>
</dbReference>